<keyword evidence="5" id="KW-1185">Reference proteome</keyword>
<proteinExistence type="predicted"/>
<dbReference type="InterPro" id="IPR038300">
    <property type="entry name" value="SASP_sf_alpha/beta"/>
</dbReference>
<dbReference type="Proteomes" id="UP000774000">
    <property type="component" value="Unassembled WGS sequence"/>
</dbReference>
<dbReference type="EMBL" id="JAFBDQ010000004">
    <property type="protein sequence ID" value="MBM7556223.1"/>
    <property type="molecule type" value="Genomic_DNA"/>
</dbReference>
<dbReference type="Pfam" id="PF00269">
    <property type="entry name" value="SASP"/>
    <property type="match status" value="1"/>
</dbReference>
<evidence type="ECO:0000313" key="5">
    <source>
        <dbReference type="Proteomes" id="UP000774000"/>
    </source>
</evidence>
<evidence type="ECO:0000256" key="1">
    <source>
        <dbReference type="ARBA" id="ARBA00003863"/>
    </source>
</evidence>
<dbReference type="InterPro" id="IPR001448">
    <property type="entry name" value="SASP_alpha/beta-type"/>
</dbReference>
<comment type="function">
    <text evidence="1">SASP are bound to spore DNA. They are double-stranded DNA-binding proteins that cause DNA to change to an a-like conformation. They protect the DNA backbone from chemical and enzymatic cleavage and are thus involved in dormant spore's high resistance to UV light.</text>
</comment>
<evidence type="ECO:0000256" key="2">
    <source>
        <dbReference type="ARBA" id="ARBA00022969"/>
    </source>
</evidence>
<dbReference type="PANTHER" id="PTHR36107">
    <property type="entry name" value="SMALL, ACID-SOLUBLE SPORE PROTEIN A"/>
    <property type="match status" value="1"/>
</dbReference>
<accession>A0A939BP35</accession>
<evidence type="ECO:0000313" key="4">
    <source>
        <dbReference type="EMBL" id="MBM7556223.1"/>
    </source>
</evidence>
<protein>
    <recommendedName>
        <fullName evidence="6">Small acid-soluble spore protein alpha/beta type</fullName>
    </recommendedName>
</protein>
<keyword evidence="2" id="KW-0749">Sporulation</keyword>
<dbReference type="GO" id="GO:0030435">
    <property type="term" value="P:sporulation resulting in formation of a cellular spore"/>
    <property type="evidence" value="ECO:0007669"/>
    <property type="project" value="UniProtKB-KW"/>
</dbReference>
<dbReference type="Gene3D" id="6.10.10.80">
    <property type="entry name" value="Small, acid-soluble spore protein, alpha/beta type-like"/>
    <property type="match status" value="1"/>
</dbReference>
<dbReference type="GO" id="GO:0003690">
    <property type="term" value="F:double-stranded DNA binding"/>
    <property type="evidence" value="ECO:0007669"/>
    <property type="project" value="InterPro"/>
</dbReference>
<dbReference type="PANTHER" id="PTHR36107:SF1">
    <property type="entry name" value="SMALL, ACID-SOLUBLE SPORE PROTEIN A"/>
    <property type="match status" value="1"/>
</dbReference>
<evidence type="ECO:0000256" key="3">
    <source>
        <dbReference type="SAM" id="MobiDB-lite"/>
    </source>
</evidence>
<feature type="region of interest" description="Disordered" evidence="3">
    <location>
        <begin position="77"/>
        <end position="109"/>
    </location>
</feature>
<name>A0A939BP35_9FIRM</name>
<dbReference type="InterPro" id="IPR050847">
    <property type="entry name" value="SASP_DNA-binding"/>
</dbReference>
<reference evidence="4" key="1">
    <citation type="submission" date="2021-01" db="EMBL/GenBank/DDBJ databases">
        <title>Genomic Encyclopedia of Type Strains, Phase IV (KMG-IV): sequencing the most valuable type-strain genomes for metagenomic binning, comparative biology and taxonomic classification.</title>
        <authorList>
            <person name="Goeker M."/>
        </authorList>
    </citation>
    <scope>NUCLEOTIDE SEQUENCE</scope>
    <source>
        <strain evidence="4">DSM 23230</strain>
    </source>
</reference>
<dbReference type="GO" id="GO:0006265">
    <property type="term" value="P:DNA topological change"/>
    <property type="evidence" value="ECO:0007669"/>
    <property type="project" value="InterPro"/>
</dbReference>
<evidence type="ECO:0008006" key="6">
    <source>
        <dbReference type="Google" id="ProtNLM"/>
    </source>
</evidence>
<gene>
    <name evidence="4" type="ORF">JOC47_001059</name>
</gene>
<dbReference type="RefSeq" id="WP_204700934.1">
    <property type="nucleotide sequence ID" value="NZ_JAFBDQ010000004.1"/>
</dbReference>
<feature type="compositionally biased region" description="Polar residues" evidence="3">
    <location>
        <begin position="77"/>
        <end position="96"/>
    </location>
</feature>
<comment type="caution">
    <text evidence="4">The sequence shown here is derived from an EMBL/GenBank/DDBJ whole genome shotgun (WGS) entry which is preliminary data.</text>
</comment>
<sequence>MSVRNNSNRLINPAAMEAMDKFKLEAAQELNVSDEYKSGYWGNMTSRECGSVGGQMVKKMIQQYEDQLAGGNYTNQANQTIQATNPNENDQQQGNYNLAAKAGSFEPQQ</sequence>
<dbReference type="AlphaFoldDB" id="A0A939BP35"/>
<organism evidence="4 5">
    <name type="scientific">Halanaerobacter jeridensis</name>
    <dbReference type="NCBI Taxonomy" id="706427"/>
    <lineage>
        <taxon>Bacteria</taxon>
        <taxon>Bacillati</taxon>
        <taxon>Bacillota</taxon>
        <taxon>Clostridia</taxon>
        <taxon>Halanaerobiales</taxon>
        <taxon>Halobacteroidaceae</taxon>
        <taxon>Halanaerobacter</taxon>
    </lineage>
</organism>